<evidence type="ECO:0000256" key="3">
    <source>
        <dbReference type="ARBA" id="ARBA00023163"/>
    </source>
</evidence>
<dbReference type="HOGENOM" id="CLU_1432341_0_0_7"/>
<keyword evidence="1" id="KW-0805">Transcription regulation</keyword>
<dbReference type="Gene3D" id="1.10.357.10">
    <property type="entry name" value="Tetracycline Repressor, domain 2"/>
    <property type="match status" value="1"/>
</dbReference>
<dbReference type="AlphaFoldDB" id="L7UKL8"/>
<keyword evidence="2 4" id="KW-0238">DNA-binding</keyword>
<dbReference type="SUPFAM" id="SSF46689">
    <property type="entry name" value="Homeodomain-like"/>
    <property type="match status" value="1"/>
</dbReference>
<dbReference type="InterPro" id="IPR050109">
    <property type="entry name" value="HTH-type_TetR-like_transc_reg"/>
</dbReference>
<dbReference type="PANTHER" id="PTHR30055">
    <property type="entry name" value="HTH-TYPE TRANSCRIPTIONAL REGULATOR RUTR"/>
    <property type="match status" value="1"/>
</dbReference>
<evidence type="ECO:0000256" key="1">
    <source>
        <dbReference type="ARBA" id="ARBA00023015"/>
    </source>
</evidence>
<dbReference type="Proteomes" id="UP000011131">
    <property type="component" value="Chromosome"/>
</dbReference>
<reference evidence="6 7" key="1">
    <citation type="journal article" date="2013" name="Genome Announc.">
        <title>Complete genome sequence of Myxococcus stipitatus strain DSM 14675, a fruiting myxobacterium.</title>
        <authorList>
            <person name="Huntley S."/>
            <person name="Kneip S."/>
            <person name="Treuner-Lange A."/>
            <person name="Sogaard-Andersen L."/>
        </authorList>
    </citation>
    <scope>NUCLEOTIDE SEQUENCE [LARGE SCALE GENOMIC DNA]</scope>
    <source>
        <strain evidence="7">DSM 14675 / JCM 12634 / Mx s8</strain>
    </source>
</reference>
<dbReference type="eggNOG" id="COG1309">
    <property type="taxonomic scope" value="Bacteria"/>
</dbReference>
<feature type="DNA-binding region" description="H-T-H motif" evidence="4">
    <location>
        <begin position="79"/>
        <end position="98"/>
    </location>
</feature>
<dbReference type="KEGG" id="msd:MYSTI_06814"/>
<dbReference type="GO" id="GO:0000976">
    <property type="term" value="F:transcription cis-regulatory region binding"/>
    <property type="evidence" value="ECO:0007669"/>
    <property type="project" value="TreeGrafter"/>
</dbReference>
<proteinExistence type="predicted"/>
<dbReference type="PATRIC" id="fig|1278073.3.peg.6921"/>
<keyword evidence="7" id="KW-1185">Reference proteome</keyword>
<keyword evidence="3" id="KW-0804">Transcription</keyword>
<dbReference type="EMBL" id="CP004025">
    <property type="protein sequence ID" value="AGC48087.1"/>
    <property type="molecule type" value="Genomic_DNA"/>
</dbReference>
<evidence type="ECO:0000313" key="7">
    <source>
        <dbReference type="Proteomes" id="UP000011131"/>
    </source>
</evidence>
<dbReference type="GO" id="GO:0003700">
    <property type="term" value="F:DNA-binding transcription factor activity"/>
    <property type="evidence" value="ECO:0007669"/>
    <property type="project" value="TreeGrafter"/>
</dbReference>
<evidence type="ECO:0000256" key="4">
    <source>
        <dbReference type="PROSITE-ProRule" id="PRU00335"/>
    </source>
</evidence>
<dbReference type="Pfam" id="PF00440">
    <property type="entry name" value="TetR_N"/>
    <property type="match status" value="1"/>
</dbReference>
<dbReference type="PROSITE" id="PS50977">
    <property type="entry name" value="HTH_TETR_2"/>
    <property type="match status" value="1"/>
</dbReference>
<evidence type="ECO:0000259" key="5">
    <source>
        <dbReference type="PROSITE" id="PS50977"/>
    </source>
</evidence>
<evidence type="ECO:0000256" key="2">
    <source>
        <dbReference type="ARBA" id="ARBA00023125"/>
    </source>
</evidence>
<gene>
    <name evidence="6" type="ordered locus">MYSTI_06814</name>
</gene>
<sequence>MPGKHGAKLAPAPHLVSARAAPLLARLLATSRHIDNQDTICHFEHMPVTMTDEEAAARRARVLLAARWCFLNFGFAKTAFEDIARRANLSRTLLYRVFKDKEDIYRAVFVDWLVSRHPAARKAAKEPGSPLERLLGVCRLMVLEPWAEMVGAPMGPEFFEACERIDPEADALHRKVARECVATILGDEASAEVFLLALDGLLADQPPVDVLERRTQLLAERFAPKSSKKGTRS</sequence>
<dbReference type="PANTHER" id="PTHR30055:SF234">
    <property type="entry name" value="HTH-TYPE TRANSCRIPTIONAL REGULATOR BETI"/>
    <property type="match status" value="1"/>
</dbReference>
<dbReference type="InterPro" id="IPR001647">
    <property type="entry name" value="HTH_TetR"/>
</dbReference>
<accession>L7UKL8</accession>
<organism evidence="6 7">
    <name type="scientific">Myxococcus stipitatus (strain DSM 14675 / JCM 12634 / Mx s8)</name>
    <dbReference type="NCBI Taxonomy" id="1278073"/>
    <lineage>
        <taxon>Bacteria</taxon>
        <taxon>Pseudomonadati</taxon>
        <taxon>Myxococcota</taxon>
        <taxon>Myxococcia</taxon>
        <taxon>Myxococcales</taxon>
        <taxon>Cystobacterineae</taxon>
        <taxon>Myxococcaceae</taxon>
        <taxon>Myxococcus</taxon>
    </lineage>
</organism>
<evidence type="ECO:0000313" key="6">
    <source>
        <dbReference type="EMBL" id="AGC48087.1"/>
    </source>
</evidence>
<protein>
    <submittedName>
        <fullName evidence="6">TetR family transcriptional regulator</fullName>
    </submittedName>
</protein>
<name>L7UKL8_MYXSD</name>
<dbReference type="InterPro" id="IPR009057">
    <property type="entry name" value="Homeodomain-like_sf"/>
</dbReference>
<feature type="domain" description="HTH tetR-type" evidence="5">
    <location>
        <begin position="56"/>
        <end position="116"/>
    </location>
</feature>
<dbReference type="STRING" id="1278073.MYSTI_06814"/>